<proteinExistence type="inferred from homology"/>
<dbReference type="GO" id="GO:0017119">
    <property type="term" value="C:Golgi transport complex"/>
    <property type="evidence" value="ECO:0007669"/>
    <property type="project" value="UniProtKB-UniRule"/>
</dbReference>
<comment type="subunit">
    <text evidence="4">Component of the conserved oligomeric Golgi complex which is composed of eight different subunits and is required for normal Golgi morphology and localization.</text>
</comment>
<evidence type="ECO:0000313" key="16">
    <source>
        <dbReference type="Proteomes" id="UP001208570"/>
    </source>
</evidence>
<dbReference type="GO" id="GO:0006891">
    <property type="term" value="P:intra-Golgi vesicle-mediated transport"/>
    <property type="evidence" value="ECO:0007669"/>
    <property type="project" value="UniProtKB-UniRule"/>
</dbReference>
<dbReference type="InterPro" id="IPR048368">
    <property type="entry name" value="COG6_N"/>
</dbReference>
<evidence type="ECO:0000256" key="3">
    <source>
        <dbReference type="ARBA" id="ARBA00011023"/>
    </source>
</evidence>
<reference evidence="15" key="1">
    <citation type="journal article" date="2023" name="Mol. Biol. Evol.">
        <title>Third-Generation Sequencing Reveals the Adaptive Role of the Epigenome in Three Deep-Sea Polychaetes.</title>
        <authorList>
            <person name="Perez M."/>
            <person name="Aroh O."/>
            <person name="Sun Y."/>
            <person name="Lan Y."/>
            <person name="Juniper S.K."/>
            <person name="Young C.R."/>
            <person name="Angers B."/>
            <person name="Qian P.Y."/>
        </authorList>
    </citation>
    <scope>NUCLEOTIDE SEQUENCE</scope>
    <source>
        <strain evidence="15">P08H-3</strain>
    </source>
</reference>
<dbReference type="Proteomes" id="UP001208570">
    <property type="component" value="Unassembled WGS sequence"/>
</dbReference>
<evidence type="ECO:0000313" key="15">
    <source>
        <dbReference type="EMBL" id="KAK2156367.1"/>
    </source>
</evidence>
<organism evidence="15 16">
    <name type="scientific">Paralvinella palmiformis</name>
    <dbReference type="NCBI Taxonomy" id="53620"/>
    <lineage>
        <taxon>Eukaryota</taxon>
        <taxon>Metazoa</taxon>
        <taxon>Spiralia</taxon>
        <taxon>Lophotrochozoa</taxon>
        <taxon>Annelida</taxon>
        <taxon>Polychaeta</taxon>
        <taxon>Sedentaria</taxon>
        <taxon>Canalipalpata</taxon>
        <taxon>Terebellida</taxon>
        <taxon>Terebelliformia</taxon>
        <taxon>Alvinellidae</taxon>
        <taxon>Paralvinella</taxon>
    </lineage>
</organism>
<dbReference type="GO" id="GO:0015031">
    <property type="term" value="P:protein transport"/>
    <property type="evidence" value="ECO:0007669"/>
    <property type="project" value="UniProtKB-KW"/>
</dbReference>
<evidence type="ECO:0000259" key="13">
    <source>
        <dbReference type="Pfam" id="PF06419"/>
    </source>
</evidence>
<dbReference type="InterPro" id="IPR048369">
    <property type="entry name" value="COG6_C"/>
</dbReference>
<evidence type="ECO:0000256" key="10">
    <source>
        <dbReference type="ARBA" id="ARBA00031348"/>
    </source>
</evidence>
<sequence>MAEKETSDLLSSGSQPNNPLSRKLNKILETRLDNDKEMLEALKSLSTFFNENNLRTRRNLRSDIERRSLAINEEFVESFRVVKEQLDSVYADVKAVNECCQDMSSRLKAAKDQTQDLISQTTTLQAESQKLQLRSQVADAFLAKFQLKQEEIQILRGTRDGSLHPEFFSALARVKQIHNDCKVLLRTNHQTAGLEIMESMALHQESAYERLYRWTQSECRLLSGDSPDISNKLCQAVEAIQDRPVLFRYTLDEFGTARRTAIVRGFIDALTRGGPGGTPRPIELHSHDPLRYVGDMLAWLHQAVASEKEHVQTLLKKCKQTALMLTAVQDHVLDVLNHVTEGVCRPLKVRLEQVVVSEPGSVVLYKLANLMKFYQGTIGNIIQSSSALVCTIEEIQTLCLRMFFNTLSINAGRLLEKVELPPADLGPTTALTQSLQLLRDVLSSHDSSIVPLDARKTDFAQILSSIVDPLLQMCSVSASRLNTVDMATYMINCMYLIQNTLALYEFTDQRLEMLQAQIDAHVDTLLSEQAAFILNRTDLAHVYGIVQQHNPAQGPLSDIHGLDAITIKSAMARFDNYLASPDSYTLPQCSLLLSSKIRESVKKHSIELICHAYKQMYKSLFDESNNYTEPHTIVPRTPEQVQKLLA</sequence>
<feature type="compositionally biased region" description="Polar residues" evidence="12">
    <location>
        <begin position="8"/>
        <end position="20"/>
    </location>
</feature>
<keyword evidence="16" id="KW-1185">Reference proteome</keyword>
<evidence type="ECO:0000256" key="2">
    <source>
        <dbReference type="ARBA" id="ARBA00004395"/>
    </source>
</evidence>
<comment type="caution">
    <text evidence="15">The sequence shown here is derived from an EMBL/GenBank/DDBJ whole genome shotgun (WGS) entry which is preliminary data.</text>
</comment>
<evidence type="ECO:0000256" key="9">
    <source>
        <dbReference type="ARBA" id="ARBA00023136"/>
    </source>
</evidence>
<dbReference type="PANTHER" id="PTHR21506">
    <property type="entry name" value="COMPONENT OF OLIGOMERIC GOLGI COMPLEX 6"/>
    <property type="match status" value="1"/>
</dbReference>
<comment type="similarity">
    <text evidence="3 11">Belongs to the COG6 family.</text>
</comment>
<feature type="region of interest" description="Disordered" evidence="12">
    <location>
        <begin position="1"/>
        <end position="21"/>
    </location>
</feature>
<dbReference type="AlphaFoldDB" id="A0AAD9N423"/>
<evidence type="ECO:0000256" key="6">
    <source>
        <dbReference type="ARBA" id="ARBA00022448"/>
    </source>
</evidence>
<dbReference type="Pfam" id="PF20653">
    <property type="entry name" value="COG6_C"/>
    <property type="match status" value="1"/>
</dbReference>
<evidence type="ECO:0000256" key="11">
    <source>
        <dbReference type="RuleBase" id="RU365075"/>
    </source>
</evidence>
<evidence type="ECO:0000256" key="1">
    <source>
        <dbReference type="ARBA" id="ARBA00003627"/>
    </source>
</evidence>
<dbReference type="InterPro" id="IPR010490">
    <property type="entry name" value="COG6"/>
</dbReference>
<comment type="subcellular location">
    <subcellularLocation>
        <location evidence="2 11">Golgi apparatus membrane</location>
        <topology evidence="2 11">Peripheral membrane protein</topology>
    </subcellularLocation>
</comment>
<accession>A0AAD9N423</accession>
<protein>
    <recommendedName>
        <fullName evidence="5 11">Conserved oligomeric Golgi complex subunit 6</fullName>
        <shortName evidence="11">COG complex subunit 6</shortName>
    </recommendedName>
    <alternativeName>
        <fullName evidence="10 11">Component of oligomeric Golgi complex 6</fullName>
    </alternativeName>
</protein>
<feature type="domain" description="Conserved Oligomeric Golgi complex subunit 6 C-terminal" evidence="14">
    <location>
        <begin position="190"/>
        <end position="645"/>
    </location>
</feature>
<dbReference type="EMBL" id="JAODUP010000215">
    <property type="protein sequence ID" value="KAK2156367.1"/>
    <property type="molecule type" value="Genomic_DNA"/>
</dbReference>
<dbReference type="Pfam" id="PF06419">
    <property type="entry name" value="COG6_N"/>
    <property type="match status" value="1"/>
</dbReference>
<keyword evidence="6 11" id="KW-0813">Transport</keyword>
<keyword evidence="9 11" id="KW-0472">Membrane</keyword>
<evidence type="ECO:0000259" key="14">
    <source>
        <dbReference type="Pfam" id="PF20653"/>
    </source>
</evidence>
<keyword evidence="8 11" id="KW-0333">Golgi apparatus</keyword>
<name>A0AAD9N423_9ANNE</name>
<evidence type="ECO:0000256" key="8">
    <source>
        <dbReference type="ARBA" id="ARBA00023034"/>
    </source>
</evidence>
<feature type="domain" description="Conserved oligomeric complex COG6 N-terminal" evidence="13">
    <location>
        <begin position="45"/>
        <end position="157"/>
    </location>
</feature>
<dbReference type="GO" id="GO:0000139">
    <property type="term" value="C:Golgi membrane"/>
    <property type="evidence" value="ECO:0007669"/>
    <property type="project" value="UniProtKB-SubCell"/>
</dbReference>
<keyword evidence="7 11" id="KW-0653">Protein transport</keyword>
<dbReference type="PANTHER" id="PTHR21506:SF0">
    <property type="entry name" value="CONSERVED OLIGOMERIC GOLGI COMPLEX SUBUNIT 6"/>
    <property type="match status" value="1"/>
</dbReference>
<evidence type="ECO:0000256" key="4">
    <source>
        <dbReference type="ARBA" id="ARBA00011166"/>
    </source>
</evidence>
<evidence type="ECO:0000256" key="5">
    <source>
        <dbReference type="ARBA" id="ARBA00020973"/>
    </source>
</evidence>
<dbReference type="SMART" id="SM01087">
    <property type="entry name" value="COG6"/>
    <property type="match status" value="1"/>
</dbReference>
<comment type="function">
    <text evidence="1 11">Required for normal Golgi function.</text>
</comment>
<evidence type="ECO:0000256" key="12">
    <source>
        <dbReference type="SAM" id="MobiDB-lite"/>
    </source>
</evidence>
<gene>
    <name evidence="15" type="ORF">LSH36_215g03002</name>
</gene>
<evidence type="ECO:0000256" key="7">
    <source>
        <dbReference type="ARBA" id="ARBA00022927"/>
    </source>
</evidence>